<dbReference type="OrthoDB" id="5577209at2759"/>
<dbReference type="Proteomes" id="UP000054166">
    <property type="component" value="Unassembled WGS sequence"/>
</dbReference>
<organism evidence="1 2">
    <name type="scientific">Piloderma croceum (strain F 1598)</name>
    <dbReference type="NCBI Taxonomy" id="765440"/>
    <lineage>
        <taxon>Eukaryota</taxon>
        <taxon>Fungi</taxon>
        <taxon>Dikarya</taxon>
        <taxon>Basidiomycota</taxon>
        <taxon>Agaricomycotina</taxon>
        <taxon>Agaricomycetes</taxon>
        <taxon>Agaricomycetidae</taxon>
        <taxon>Atheliales</taxon>
        <taxon>Atheliaceae</taxon>
        <taxon>Piloderma</taxon>
    </lineage>
</organism>
<dbReference type="InParanoid" id="A0A0C3G4H9"/>
<protein>
    <submittedName>
        <fullName evidence="1">Uncharacterized protein</fullName>
    </submittedName>
</protein>
<keyword evidence="2" id="KW-1185">Reference proteome</keyword>
<dbReference type="HOGENOM" id="CLU_1116107_0_0_1"/>
<dbReference type="STRING" id="765440.A0A0C3G4H9"/>
<sequence>MTTTVPLPSYPSKSSIKALSASQQSSLFQSISTALLQTLALPPSKRDTPATRAFVSSYAREEALGVLANLIWEPEAVAGSTNRNGAKQIDTIIRNRVLLLAEKLATSGPDGLDTHTLLDLSIVYARTHPTRLKAILSASLPNKLLPSSQEMISAFTSLLSPSHSSQTQGLYALRKTSHSLLAFLRPSPPALTRLFASSKPFMLAFARAYDDGLAALARAYGGLRGYMYEDTWSGEVDEWERLWVVTPQL</sequence>
<name>A0A0C3G4H9_PILCF</name>
<proteinExistence type="predicted"/>
<gene>
    <name evidence="1" type="ORF">PILCRDRAFT_4609</name>
</gene>
<reference evidence="2" key="2">
    <citation type="submission" date="2015-01" db="EMBL/GenBank/DDBJ databases">
        <title>Evolutionary Origins and Diversification of the Mycorrhizal Mutualists.</title>
        <authorList>
            <consortium name="DOE Joint Genome Institute"/>
            <consortium name="Mycorrhizal Genomics Consortium"/>
            <person name="Kohler A."/>
            <person name="Kuo A."/>
            <person name="Nagy L.G."/>
            <person name="Floudas D."/>
            <person name="Copeland A."/>
            <person name="Barry K.W."/>
            <person name="Cichocki N."/>
            <person name="Veneault-Fourrey C."/>
            <person name="LaButti K."/>
            <person name="Lindquist E.A."/>
            <person name="Lipzen A."/>
            <person name="Lundell T."/>
            <person name="Morin E."/>
            <person name="Murat C."/>
            <person name="Riley R."/>
            <person name="Ohm R."/>
            <person name="Sun H."/>
            <person name="Tunlid A."/>
            <person name="Henrissat B."/>
            <person name="Grigoriev I.V."/>
            <person name="Hibbett D.S."/>
            <person name="Martin F."/>
        </authorList>
    </citation>
    <scope>NUCLEOTIDE SEQUENCE [LARGE SCALE GENOMIC DNA]</scope>
    <source>
        <strain evidence="2">F 1598</strain>
    </source>
</reference>
<evidence type="ECO:0000313" key="2">
    <source>
        <dbReference type="Proteomes" id="UP000054166"/>
    </source>
</evidence>
<evidence type="ECO:0000313" key="1">
    <source>
        <dbReference type="EMBL" id="KIM86714.1"/>
    </source>
</evidence>
<reference evidence="1 2" key="1">
    <citation type="submission" date="2014-04" db="EMBL/GenBank/DDBJ databases">
        <authorList>
            <consortium name="DOE Joint Genome Institute"/>
            <person name="Kuo A."/>
            <person name="Tarkka M."/>
            <person name="Buscot F."/>
            <person name="Kohler A."/>
            <person name="Nagy L.G."/>
            <person name="Floudas D."/>
            <person name="Copeland A."/>
            <person name="Barry K.W."/>
            <person name="Cichocki N."/>
            <person name="Veneault-Fourrey C."/>
            <person name="LaButti K."/>
            <person name="Lindquist E.A."/>
            <person name="Lipzen A."/>
            <person name="Lundell T."/>
            <person name="Morin E."/>
            <person name="Murat C."/>
            <person name="Sun H."/>
            <person name="Tunlid A."/>
            <person name="Henrissat B."/>
            <person name="Grigoriev I.V."/>
            <person name="Hibbett D.S."/>
            <person name="Martin F."/>
            <person name="Nordberg H.P."/>
            <person name="Cantor M.N."/>
            <person name="Hua S.X."/>
        </authorList>
    </citation>
    <scope>NUCLEOTIDE SEQUENCE [LARGE SCALE GENOMIC DNA]</scope>
    <source>
        <strain evidence="1 2">F 1598</strain>
    </source>
</reference>
<accession>A0A0C3G4H9</accession>
<dbReference type="AlphaFoldDB" id="A0A0C3G4H9"/>
<dbReference type="EMBL" id="KN832981">
    <property type="protein sequence ID" value="KIM86714.1"/>
    <property type="molecule type" value="Genomic_DNA"/>
</dbReference>